<evidence type="ECO:0000313" key="1">
    <source>
        <dbReference type="EMBL" id="KAF7267916.1"/>
    </source>
</evidence>
<dbReference type="Proteomes" id="UP000625711">
    <property type="component" value="Unassembled WGS sequence"/>
</dbReference>
<accession>A0A834M4P8</accession>
<sequence length="95" mass="10398">MKSCRLTVPTNSYIVWCVVIDVFRKVTRDNGPLLPPLARSPVPTMGYMSQKWYVPSVKSSAWGKTDRGVESRNGIEGGNAPLISTVKLRTLGFGG</sequence>
<reference evidence="1" key="1">
    <citation type="submission" date="2020-08" db="EMBL/GenBank/DDBJ databases">
        <title>Genome sequencing and assembly of the red palm weevil Rhynchophorus ferrugineus.</title>
        <authorList>
            <person name="Dias G.B."/>
            <person name="Bergman C.M."/>
            <person name="Manee M."/>
        </authorList>
    </citation>
    <scope>NUCLEOTIDE SEQUENCE</scope>
    <source>
        <strain evidence="1">AA-2017</strain>
        <tissue evidence="1">Whole larva</tissue>
    </source>
</reference>
<comment type="caution">
    <text evidence="1">The sequence shown here is derived from an EMBL/GenBank/DDBJ whole genome shotgun (WGS) entry which is preliminary data.</text>
</comment>
<organism evidence="1 2">
    <name type="scientific">Rhynchophorus ferrugineus</name>
    <name type="common">Red palm weevil</name>
    <name type="synonym">Curculio ferrugineus</name>
    <dbReference type="NCBI Taxonomy" id="354439"/>
    <lineage>
        <taxon>Eukaryota</taxon>
        <taxon>Metazoa</taxon>
        <taxon>Ecdysozoa</taxon>
        <taxon>Arthropoda</taxon>
        <taxon>Hexapoda</taxon>
        <taxon>Insecta</taxon>
        <taxon>Pterygota</taxon>
        <taxon>Neoptera</taxon>
        <taxon>Endopterygota</taxon>
        <taxon>Coleoptera</taxon>
        <taxon>Polyphaga</taxon>
        <taxon>Cucujiformia</taxon>
        <taxon>Curculionidae</taxon>
        <taxon>Dryophthorinae</taxon>
        <taxon>Rhynchophorus</taxon>
    </lineage>
</organism>
<protein>
    <submittedName>
        <fullName evidence="1">Uncharacterized protein</fullName>
    </submittedName>
</protein>
<keyword evidence="2" id="KW-1185">Reference proteome</keyword>
<dbReference type="AlphaFoldDB" id="A0A834M4P8"/>
<dbReference type="EMBL" id="JAACXV010014365">
    <property type="protein sequence ID" value="KAF7267916.1"/>
    <property type="molecule type" value="Genomic_DNA"/>
</dbReference>
<gene>
    <name evidence="1" type="ORF">GWI33_018898</name>
</gene>
<proteinExistence type="predicted"/>
<name>A0A834M4P8_RHYFE</name>
<evidence type="ECO:0000313" key="2">
    <source>
        <dbReference type="Proteomes" id="UP000625711"/>
    </source>
</evidence>